<feature type="region of interest" description="Disordered" evidence="1">
    <location>
        <begin position="812"/>
        <end position="831"/>
    </location>
</feature>
<accession>A0A146KFG9</accession>
<dbReference type="AlphaFoldDB" id="A0A146KFG9"/>
<evidence type="ECO:0000313" key="3">
    <source>
        <dbReference type="EMBL" id="JAP94246.1"/>
    </source>
</evidence>
<dbReference type="Pfam" id="PF02141">
    <property type="entry name" value="DENN"/>
    <property type="match status" value="1"/>
</dbReference>
<feature type="compositionally biased region" description="Polar residues" evidence="1">
    <location>
        <begin position="813"/>
        <end position="825"/>
    </location>
</feature>
<evidence type="ECO:0000256" key="1">
    <source>
        <dbReference type="SAM" id="MobiDB-lite"/>
    </source>
</evidence>
<protein>
    <submittedName>
        <fullName evidence="3">DENN (AEX-3) domain-containing protein</fullName>
    </submittedName>
</protein>
<dbReference type="InterPro" id="IPR051696">
    <property type="entry name" value="DENN_Domain_GEFs"/>
</dbReference>
<dbReference type="PROSITE" id="PS50211">
    <property type="entry name" value="DENN"/>
    <property type="match status" value="1"/>
</dbReference>
<dbReference type="PANTHER" id="PTHR12296">
    <property type="entry name" value="DENN DOMAIN-CONTAINING PROTEIN 4"/>
    <property type="match status" value="1"/>
</dbReference>
<gene>
    <name evidence="3" type="ORF">TPC1_13181</name>
</gene>
<dbReference type="GO" id="GO:0031410">
    <property type="term" value="C:cytoplasmic vesicle"/>
    <property type="evidence" value="ECO:0007669"/>
    <property type="project" value="TreeGrafter"/>
</dbReference>
<reference evidence="3" key="1">
    <citation type="submission" date="2015-07" db="EMBL/GenBank/DDBJ databases">
        <title>Adaptation to a free-living lifestyle via gene acquisitions in the diplomonad Trepomonas sp. PC1.</title>
        <authorList>
            <person name="Xu F."/>
            <person name="Jerlstrom-Hultqvist J."/>
            <person name="Kolisko M."/>
            <person name="Simpson A.G.B."/>
            <person name="Roger A.J."/>
            <person name="Svard S.G."/>
            <person name="Andersson J.O."/>
        </authorList>
    </citation>
    <scope>NUCLEOTIDE SEQUENCE</scope>
    <source>
        <strain evidence="3">PC1</strain>
    </source>
</reference>
<organism evidence="3">
    <name type="scientific">Trepomonas sp. PC1</name>
    <dbReference type="NCBI Taxonomy" id="1076344"/>
    <lineage>
        <taxon>Eukaryota</taxon>
        <taxon>Metamonada</taxon>
        <taxon>Diplomonadida</taxon>
        <taxon>Hexamitidae</taxon>
        <taxon>Hexamitinae</taxon>
        <taxon>Trepomonas</taxon>
    </lineage>
</organism>
<proteinExistence type="predicted"/>
<dbReference type="EMBL" id="GDID01002360">
    <property type="protein sequence ID" value="JAP94246.1"/>
    <property type="molecule type" value="Transcribed_RNA"/>
</dbReference>
<dbReference type="SMART" id="SM00799">
    <property type="entry name" value="DENN"/>
    <property type="match status" value="1"/>
</dbReference>
<name>A0A146KFG9_9EUKA</name>
<evidence type="ECO:0000259" key="2">
    <source>
        <dbReference type="PROSITE" id="PS50211"/>
    </source>
</evidence>
<dbReference type="InterPro" id="IPR043153">
    <property type="entry name" value="DENN_C"/>
</dbReference>
<dbReference type="GO" id="GO:0032483">
    <property type="term" value="P:regulation of Rab protein signal transduction"/>
    <property type="evidence" value="ECO:0007669"/>
    <property type="project" value="TreeGrafter"/>
</dbReference>
<dbReference type="InterPro" id="IPR037516">
    <property type="entry name" value="Tripartite_DENN"/>
</dbReference>
<feature type="non-terminal residue" evidence="3">
    <location>
        <position position="1"/>
    </location>
</feature>
<dbReference type="InterPro" id="IPR001194">
    <property type="entry name" value="cDENN_dom"/>
</dbReference>
<sequence length="1034" mass="117602">LYCGASGPSMIDIDGNYARPAIISYNPNQVVILPIFPRNVTSFLFPQGILISTEKISQISTHFFNFPNRNGRQIFGLCANFDLKLNEQQHAQLRQSGVIGDELYAEHSIFILVSEPIMQPLVEFIKHFAMKVFKGDIGISQIPEVLFSHFSQSKKPPIQFFYGDSGMNILSKVEQKEVKIPACFTVGTSAYQQTGTLFRKLDPILIVDIIEALFQEKTVLLTSQNQQTNSILINEILGLLYPFDYPFAVYSTLPKHYYQVLHGPVPVFASTPISCLAGEILPPNIFLVDVAQSKVINAKDFKSLGVSTRFVLPRTAIAKMPQVFKFLLENENQKPMLNTCNYVGGDLGVQPLNVQLFLQKVVKTGGIFSRKTEIQFQRLQVESEEQSQSSNTSLLLESSCLKHVIGQTESAKKVVSKMAYNERLFYVSAVMDLNIRRESIRRESLKQSHRKSLSEDLPDEVFFTKQNLHNALQHFVDKKHEFVDFVKQHKNQFRPTPDDILTEQSIPKLPQAIKQALVKVIYQNANVFKIREKEVLSRKTSSAQLKIALTEAEDNEDDDELFPNPLVMLLDAKIHAREQRLLGNNDVSENEITQAMKICFSEAVNTVGCLASEINQIQKEQICRFVRNTSQDLHPIQNKIDMGRIRIGFCSVLMQLVKHYRKNLKTQYKAQTCQKLAQNEITAQVMTVSQTQQFQQRVLQQSNLDQILNEVLKCIVPTKIMQCGKYNKIFDYDTFIAESSLQSRQFMKFFAYSPFFSAFLEARLCDQVQTEGQNFASLNKGYLYPSRVNDLNPTMFAGSSLPPMSMGFGGRNSLESQHSISSGSRPDSPIKFKDDDEDLIAEAQIQYLKIKPDQGDLFDQLIKFTQILQKEELMQIDQHKQFLIQKRHSETAWETRILLIKKEMSRYEIAWLDGSTQKGALILTNEPYESVTVPPHESDFPSQFPVQVVGKLAGTTGVMKMVFCFQSAAEQRLFLLNLRPAQKNINIERVEGLANEKMINGRKARRYALGVLEENMQLAKGEILPWMYGNAGLK</sequence>
<dbReference type="PANTHER" id="PTHR12296:SF21">
    <property type="entry name" value="DENN DOMAIN-CONTAINING PROTEIN 3"/>
    <property type="match status" value="1"/>
</dbReference>
<feature type="domain" description="UDENN" evidence="2">
    <location>
        <begin position="2"/>
        <end position="452"/>
    </location>
</feature>
<dbReference type="Gene3D" id="3.40.50.11500">
    <property type="match status" value="1"/>
</dbReference>